<dbReference type="InterPro" id="IPR000742">
    <property type="entry name" value="EGF"/>
</dbReference>
<dbReference type="HOGENOM" id="CLU_722089_0_0_1"/>
<organism evidence="3">
    <name type="scientific">Magallana gigas</name>
    <name type="common">Pacific oyster</name>
    <name type="synonym">Crassostrea gigas</name>
    <dbReference type="NCBI Taxonomy" id="29159"/>
    <lineage>
        <taxon>Eukaryota</taxon>
        <taxon>Metazoa</taxon>
        <taxon>Spiralia</taxon>
        <taxon>Lophotrochozoa</taxon>
        <taxon>Mollusca</taxon>
        <taxon>Bivalvia</taxon>
        <taxon>Autobranchia</taxon>
        <taxon>Pteriomorphia</taxon>
        <taxon>Ostreida</taxon>
        <taxon>Ostreoidea</taxon>
        <taxon>Ostreidae</taxon>
        <taxon>Magallana</taxon>
    </lineage>
</organism>
<dbReference type="AlphaFoldDB" id="K1R7U9"/>
<protein>
    <submittedName>
        <fullName evidence="3">Multiple epidermal growth factor-like domains 10</fullName>
    </submittedName>
</protein>
<evidence type="ECO:0000313" key="3">
    <source>
        <dbReference type="EMBL" id="EKC41858.1"/>
    </source>
</evidence>
<dbReference type="PANTHER" id="PTHR24043:SF8">
    <property type="entry name" value="EGF-LIKE DOMAIN-CONTAINING PROTEIN"/>
    <property type="match status" value="1"/>
</dbReference>
<dbReference type="GO" id="GO:0005044">
    <property type="term" value="F:scavenger receptor activity"/>
    <property type="evidence" value="ECO:0007669"/>
    <property type="project" value="InterPro"/>
</dbReference>
<dbReference type="InterPro" id="IPR042635">
    <property type="entry name" value="MEGF10/SREC1/2-like"/>
</dbReference>
<dbReference type="SMART" id="SM00181">
    <property type="entry name" value="EGF"/>
    <property type="match status" value="4"/>
</dbReference>
<evidence type="ECO:0000256" key="1">
    <source>
        <dbReference type="ARBA" id="ARBA00022536"/>
    </source>
</evidence>
<dbReference type="Gene3D" id="2.170.300.10">
    <property type="entry name" value="Tie2 ligand-binding domain superfamily"/>
    <property type="match status" value="1"/>
</dbReference>
<feature type="domain" description="EGF-like" evidence="2">
    <location>
        <begin position="189"/>
        <end position="231"/>
    </location>
</feature>
<dbReference type="Gene3D" id="2.60.120.260">
    <property type="entry name" value="Galactose-binding domain-like"/>
    <property type="match status" value="1"/>
</dbReference>
<reference evidence="3" key="1">
    <citation type="journal article" date="2012" name="Nature">
        <title>The oyster genome reveals stress adaptation and complexity of shell formation.</title>
        <authorList>
            <person name="Zhang G."/>
            <person name="Fang X."/>
            <person name="Guo X."/>
            <person name="Li L."/>
            <person name="Luo R."/>
            <person name="Xu F."/>
            <person name="Yang P."/>
            <person name="Zhang L."/>
            <person name="Wang X."/>
            <person name="Qi H."/>
            <person name="Xiong Z."/>
            <person name="Que H."/>
            <person name="Xie Y."/>
            <person name="Holland P.W."/>
            <person name="Paps J."/>
            <person name="Zhu Y."/>
            <person name="Wu F."/>
            <person name="Chen Y."/>
            <person name="Wang J."/>
            <person name="Peng C."/>
            <person name="Meng J."/>
            <person name="Yang L."/>
            <person name="Liu J."/>
            <person name="Wen B."/>
            <person name="Zhang N."/>
            <person name="Huang Z."/>
            <person name="Zhu Q."/>
            <person name="Feng Y."/>
            <person name="Mount A."/>
            <person name="Hedgecock D."/>
            <person name="Xu Z."/>
            <person name="Liu Y."/>
            <person name="Domazet-Loso T."/>
            <person name="Du Y."/>
            <person name="Sun X."/>
            <person name="Zhang S."/>
            <person name="Liu B."/>
            <person name="Cheng P."/>
            <person name="Jiang X."/>
            <person name="Li J."/>
            <person name="Fan D."/>
            <person name="Wang W."/>
            <person name="Fu W."/>
            <person name="Wang T."/>
            <person name="Wang B."/>
            <person name="Zhang J."/>
            <person name="Peng Z."/>
            <person name="Li Y."/>
            <person name="Li N."/>
            <person name="Wang J."/>
            <person name="Chen M."/>
            <person name="He Y."/>
            <person name="Tan F."/>
            <person name="Song X."/>
            <person name="Zheng Q."/>
            <person name="Huang R."/>
            <person name="Yang H."/>
            <person name="Du X."/>
            <person name="Chen L."/>
            <person name="Yang M."/>
            <person name="Gaffney P.M."/>
            <person name="Wang S."/>
            <person name="Luo L."/>
            <person name="She Z."/>
            <person name="Ming Y."/>
            <person name="Huang W."/>
            <person name="Zhang S."/>
            <person name="Huang B."/>
            <person name="Zhang Y."/>
            <person name="Qu T."/>
            <person name="Ni P."/>
            <person name="Miao G."/>
            <person name="Wang J."/>
            <person name="Wang Q."/>
            <person name="Steinberg C.E."/>
            <person name="Wang H."/>
            <person name="Li N."/>
            <person name="Qian L."/>
            <person name="Zhang G."/>
            <person name="Li Y."/>
            <person name="Yang H."/>
            <person name="Liu X."/>
            <person name="Wang J."/>
            <person name="Yin Y."/>
            <person name="Wang J."/>
        </authorList>
    </citation>
    <scope>NUCLEOTIDE SEQUENCE [LARGE SCALE GENOMIC DNA]</scope>
    <source>
        <strain evidence="3">05x7-T-G4-1.051#20</strain>
    </source>
</reference>
<dbReference type="InterPro" id="IPR008979">
    <property type="entry name" value="Galactose-bd-like_sf"/>
</dbReference>
<dbReference type="InParanoid" id="K1R7U9"/>
<sequence>MFFRWLCLGWLAFTGAYDNVALKKQAVQLYPYITAARPPDTFDASNAVDGLKSDLRGFNGQCVLSANNKENATWWVNLSTVMSIHHITIYYRTDNVTWDCLFGFFGQDCAKKCHEKCSGCNKVNGLCDRGCYPGWKGDNCQQPCDGKLYGENCTVPCGQCYEAAQCHHINGTCLNRCDKGYQGDKCIEECADGTFDYNCEETCRTNCNSCNKKSGVCDLGCKPGWRGQYCEKDCRAGYFGENCSSTCGNCMNIENNSTCHHVTGSCSEGCEPGYQEPTCKEKDKAAQTSLTVVFSILFSVIGLVLMMAGIFVFLKKTLKRFNHNRKRDVTEKNIELSSHGVVQHYDELHVRDPEETYTALKKTEEETPYEEI</sequence>
<dbReference type="EMBL" id="JH819078">
    <property type="protein sequence ID" value="EKC41858.1"/>
    <property type="molecule type" value="Genomic_DNA"/>
</dbReference>
<feature type="domain" description="EGF-like" evidence="2">
    <location>
        <begin position="108"/>
        <end position="141"/>
    </location>
</feature>
<gene>
    <name evidence="3" type="ORF">CGI_10021200</name>
</gene>
<name>K1R7U9_MAGGI</name>
<dbReference type="PANTHER" id="PTHR24043">
    <property type="entry name" value="SCAVENGER RECEPTOR CLASS F"/>
    <property type="match status" value="1"/>
</dbReference>
<keyword evidence="1" id="KW-0245">EGF-like domain</keyword>
<feature type="domain" description="EGF-like" evidence="2">
    <location>
        <begin position="242"/>
        <end position="280"/>
    </location>
</feature>
<evidence type="ECO:0000259" key="2">
    <source>
        <dbReference type="SMART" id="SM00181"/>
    </source>
</evidence>
<feature type="domain" description="EGF-like" evidence="2">
    <location>
        <begin position="152"/>
        <end position="187"/>
    </location>
</feature>
<proteinExistence type="predicted"/>
<accession>K1R7U9</accession>
<dbReference type="SUPFAM" id="SSF49785">
    <property type="entry name" value="Galactose-binding domain-like"/>
    <property type="match status" value="1"/>
</dbReference>